<feature type="domain" description="SPOR" evidence="2">
    <location>
        <begin position="133"/>
        <end position="210"/>
    </location>
</feature>
<dbReference type="SUPFAM" id="SSF110997">
    <property type="entry name" value="Sporulation related repeat"/>
    <property type="match status" value="1"/>
</dbReference>
<dbReference type="Proteomes" id="UP000198885">
    <property type="component" value="Unassembled WGS sequence"/>
</dbReference>
<dbReference type="EMBL" id="FOGU01000008">
    <property type="protein sequence ID" value="SES24213.1"/>
    <property type="molecule type" value="Genomic_DNA"/>
</dbReference>
<evidence type="ECO:0000256" key="1">
    <source>
        <dbReference type="SAM" id="MobiDB-lite"/>
    </source>
</evidence>
<feature type="region of interest" description="Disordered" evidence="1">
    <location>
        <begin position="1"/>
        <end position="20"/>
    </location>
</feature>
<evidence type="ECO:0000313" key="4">
    <source>
        <dbReference type="Proteomes" id="UP000198885"/>
    </source>
</evidence>
<dbReference type="InterPro" id="IPR007730">
    <property type="entry name" value="SPOR-like_dom"/>
</dbReference>
<evidence type="ECO:0000313" key="3">
    <source>
        <dbReference type="EMBL" id="SES24213.1"/>
    </source>
</evidence>
<dbReference type="PROSITE" id="PS51724">
    <property type="entry name" value="SPOR"/>
    <property type="match status" value="1"/>
</dbReference>
<accession>A0A1H9VSF8</accession>
<name>A0A1H9VSF8_9RHOB</name>
<dbReference type="AlphaFoldDB" id="A0A1H9VSF8"/>
<dbReference type="Gene3D" id="3.30.70.1070">
    <property type="entry name" value="Sporulation related repeat"/>
    <property type="match status" value="1"/>
</dbReference>
<dbReference type="STRING" id="641238.SAMN04490244_10835"/>
<gene>
    <name evidence="3" type="ORF">SAMN04490244_10835</name>
</gene>
<dbReference type="InterPro" id="IPR036680">
    <property type="entry name" value="SPOR-like_sf"/>
</dbReference>
<protein>
    <submittedName>
        <fullName evidence="3">Sporulation related domain-containing protein</fullName>
    </submittedName>
</protein>
<dbReference type="GO" id="GO:0042834">
    <property type="term" value="F:peptidoglycan binding"/>
    <property type="evidence" value="ECO:0007669"/>
    <property type="project" value="InterPro"/>
</dbReference>
<evidence type="ECO:0000259" key="2">
    <source>
        <dbReference type="PROSITE" id="PS51724"/>
    </source>
</evidence>
<dbReference type="Pfam" id="PF05036">
    <property type="entry name" value="SPOR"/>
    <property type="match status" value="1"/>
</dbReference>
<feature type="compositionally biased region" description="Low complexity" evidence="1">
    <location>
        <begin position="1"/>
        <end position="13"/>
    </location>
</feature>
<organism evidence="3 4">
    <name type="scientific">Tranquillimonas rosea</name>
    <dbReference type="NCBI Taxonomy" id="641238"/>
    <lineage>
        <taxon>Bacteria</taxon>
        <taxon>Pseudomonadati</taxon>
        <taxon>Pseudomonadota</taxon>
        <taxon>Alphaproteobacteria</taxon>
        <taxon>Rhodobacterales</taxon>
        <taxon>Roseobacteraceae</taxon>
        <taxon>Tranquillimonas</taxon>
    </lineage>
</organism>
<sequence length="210" mass="22861">MGVAVPRSARPAPALTPPPGYEAAWTDGRLNQDRGKQLLSGALQTSLVWTQTVPRRLIDRRTGADVTSEYHLLVYPYTDYDKQIRDLRGGEKIVVRTRGGERQIVSRDRLGTNAAGQTVLSTKAAPQRSHDASGTEARAYVQVGTYGRDANARRTVTRLRELGLPVSVSRTRLGGQSVQVVLAGPFADRRSTGAALSTVRRAGYSDAFTR</sequence>
<keyword evidence="4" id="KW-1185">Reference proteome</keyword>
<reference evidence="3 4" key="1">
    <citation type="submission" date="2016-10" db="EMBL/GenBank/DDBJ databases">
        <authorList>
            <person name="de Groot N.N."/>
        </authorList>
    </citation>
    <scope>NUCLEOTIDE SEQUENCE [LARGE SCALE GENOMIC DNA]</scope>
    <source>
        <strain evidence="3 4">DSM 23042</strain>
    </source>
</reference>
<proteinExistence type="predicted"/>